<dbReference type="AlphaFoldDB" id="A0A6A4RAX8"/>
<gene>
    <name evidence="2" type="ORF">GP644_22525</name>
</gene>
<feature type="transmembrane region" description="Helical" evidence="1">
    <location>
        <begin position="146"/>
        <end position="167"/>
    </location>
</feature>
<reference evidence="2 3" key="1">
    <citation type="submission" date="2019-12" db="EMBL/GenBank/DDBJ databases">
        <authorList>
            <person name="Zhang Y.-J."/>
        </authorList>
    </citation>
    <scope>NUCLEOTIDE SEQUENCE [LARGE SCALE GENOMIC DNA]</scope>
    <source>
        <strain evidence="2 3">H18S-6</strain>
    </source>
</reference>
<feature type="transmembrane region" description="Helical" evidence="1">
    <location>
        <begin position="173"/>
        <end position="195"/>
    </location>
</feature>
<keyword evidence="1" id="KW-0812">Transmembrane</keyword>
<comment type="caution">
    <text evidence="2">The sequence shown here is derived from an EMBL/GenBank/DDBJ whole genome shotgun (WGS) entry which is preliminary data.</text>
</comment>
<dbReference type="Proteomes" id="UP000441586">
    <property type="component" value="Unassembled WGS sequence"/>
</dbReference>
<sequence length="392" mass="43637">MKKKGRASKKIERKTVVHFVHGTWPYGPHRRSSPVNKTAWFEDGSEVRKSIENKVEGDVAYTSFSWSGKNSFKAREKAVLELKKHFIEIKSKYPKSKHIFVSHSHGGTICTDFLKFNNQKDLKAVVCLSTPFAYLMKPWGGNDSHGTIFSVALTSVAIAVFYYFFGLNLLEQYNAIIVGICTFLISILLSTALHFGTNSTRALYTGYGIQDPPPILIIRATRDEAALITGFVQSINQLAKSAFEATEGYNDGIFLRVASYACFIIFGYYLVLTIFEKAVLDELGTFSELLLFAVFGPASAGALYLTSYSIVALSTGLTSFPLWFHHTVEVDAAPLETPVALKSYSDLEGLTRSSLRHGIYDMPEVQADIASVINAVVRKKKPKFLTNYQARK</sequence>
<evidence type="ECO:0000313" key="2">
    <source>
        <dbReference type="EMBL" id="KAE9625495.1"/>
    </source>
</evidence>
<dbReference type="InterPro" id="IPR029058">
    <property type="entry name" value="AB_hydrolase_fold"/>
</dbReference>
<protein>
    <submittedName>
        <fullName evidence="2">Uncharacterized protein</fullName>
    </submittedName>
</protein>
<dbReference type="Gene3D" id="3.40.50.1820">
    <property type="entry name" value="alpha/beta hydrolase"/>
    <property type="match status" value="1"/>
</dbReference>
<feature type="transmembrane region" description="Helical" evidence="1">
    <location>
        <begin position="253"/>
        <end position="271"/>
    </location>
</feature>
<accession>A0A6A4RAX8</accession>
<evidence type="ECO:0000256" key="1">
    <source>
        <dbReference type="SAM" id="Phobius"/>
    </source>
</evidence>
<feature type="transmembrane region" description="Helical" evidence="1">
    <location>
        <begin position="291"/>
        <end position="313"/>
    </location>
</feature>
<organism evidence="2 3">
    <name type="scientific">Parasedimentitalea maritima</name>
    <dbReference type="NCBI Taxonomy" id="2578117"/>
    <lineage>
        <taxon>Bacteria</taxon>
        <taxon>Pseudomonadati</taxon>
        <taxon>Pseudomonadota</taxon>
        <taxon>Alphaproteobacteria</taxon>
        <taxon>Rhodobacterales</taxon>
        <taxon>Paracoccaceae</taxon>
        <taxon>Parasedimentitalea</taxon>
    </lineage>
</organism>
<name>A0A6A4RAX8_9RHOB</name>
<proteinExistence type="predicted"/>
<dbReference type="RefSeq" id="WP_158981705.1">
    <property type="nucleotide sequence ID" value="NZ_WSFO01000020.1"/>
</dbReference>
<dbReference type="SUPFAM" id="SSF53474">
    <property type="entry name" value="alpha/beta-Hydrolases"/>
    <property type="match status" value="1"/>
</dbReference>
<keyword evidence="1" id="KW-1133">Transmembrane helix</keyword>
<dbReference type="EMBL" id="WSFO01000020">
    <property type="protein sequence ID" value="KAE9625495.1"/>
    <property type="molecule type" value="Genomic_DNA"/>
</dbReference>
<keyword evidence="1" id="KW-0472">Membrane</keyword>
<evidence type="ECO:0000313" key="3">
    <source>
        <dbReference type="Proteomes" id="UP000441586"/>
    </source>
</evidence>